<dbReference type="Proteomes" id="UP000050867">
    <property type="component" value="Unassembled WGS sequence"/>
</dbReference>
<dbReference type="InterPro" id="IPR008928">
    <property type="entry name" value="6-hairpin_glycosidase_sf"/>
</dbReference>
<evidence type="ECO:0000259" key="4">
    <source>
        <dbReference type="Pfam" id="PF17390"/>
    </source>
</evidence>
<evidence type="ECO:0000256" key="2">
    <source>
        <dbReference type="SAM" id="SignalP"/>
    </source>
</evidence>
<name>A0A0T6LM14_WENVI</name>
<sequence length="868" mass="91928">MAPTRRTNPLLRRTWPTALVGFAALTAVVAASTPGVASTAPGSTAAAWPTVTDGRSPGAVLGLPGISTADRYNLAPSSRQVLPRRAVEATVANTDFVTASSPGSETEGHDLRAGQSTTRKTDGAVVRQAGPNVPGAEFGYRMLAPSGDGDVRLRIEEAGSATAHYQVLVNGEVVHERRPDTGQSGVWHDMVGLVHYEVTVPRQAIGSAEDFRITFRNADDPGPGARIANVWVLGDEASQAPPAPYGGSVRNPNGAFRGGTTSLRTDVHGRPYVVYDFGQEVGGTVQVTARTRSGAPTLNLAFSESQQFMTTESDFSQDPPNIATETHSFPLEQGTRTVSDPVIRGGFRYLMVYLSGSGSVDLSDLGLHFTADPTNPDLRGYRGAFLSSDQTLNRMWYAGAYTVQMSTIDPTTGRPYPAQPGPVTNDEVIGEGTTVISDGAKRDRMIWGGDNAVANEVSYLTTGQSDPSANAVSFMAKGQFPSGQVPGLYLPGTGYHPAWGEYAAWWIHNLWQHYLYTGDRAFLDRYWSTLKKNVAWFESLVADDGLLVVPDGASGHWGYGNAGKETYDNAVYVHVLKLAAQAAAVEGDEDLARSYRAAAERTAKAVNAQLWDASAGAYVTEPGSSAHPQDGNAMAVMAGVATGDRADAVLRFFKEELAGKYGDLTNDVSGDVVPRYISPFVTSHALQAYADQNSDAGNDAALDLVKRTWGHMLGGDNPGTFWENVSPTGGFQLGSYTSLSHGWAAAPTSFLTNEVLGVTPTAGGFESFSVLPHPGGDLRWAQGVVPTPHGDIEAAWKLTGHTMSLVVSAPTGTSGTAGVPAEDVTELRVNGEVVWRDGEALSDGVELRDGYLRVSGVTGHTSLAATTR</sequence>
<keyword evidence="6" id="KW-1185">Reference proteome</keyword>
<proteinExistence type="predicted"/>
<comment type="caution">
    <text evidence="5">The sequence shown here is derived from an EMBL/GenBank/DDBJ whole genome shotgun (WGS) entry which is preliminary data.</text>
</comment>
<feature type="region of interest" description="Disordered" evidence="1">
    <location>
        <begin position="98"/>
        <end position="121"/>
    </location>
</feature>
<organism evidence="5 6">
    <name type="scientific">Wenjunlia vitaminophila</name>
    <name type="common">Streptomyces vitaminophilus</name>
    <dbReference type="NCBI Taxonomy" id="76728"/>
    <lineage>
        <taxon>Bacteria</taxon>
        <taxon>Bacillati</taxon>
        <taxon>Actinomycetota</taxon>
        <taxon>Actinomycetes</taxon>
        <taxon>Kitasatosporales</taxon>
        <taxon>Streptomycetaceae</taxon>
        <taxon>Wenjunlia</taxon>
    </lineage>
</organism>
<dbReference type="PANTHER" id="PTHR34987:SF6">
    <property type="entry name" value="ALPHA-L-RHAMNOSIDASE SIX-HAIRPIN GLYCOSIDASE DOMAIN-CONTAINING PROTEIN"/>
    <property type="match status" value="1"/>
</dbReference>
<dbReference type="PANTHER" id="PTHR34987">
    <property type="entry name" value="C, PUTATIVE (AFU_ORTHOLOGUE AFUA_3G02880)-RELATED"/>
    <property type="match status" value="1"/>
</dbReference>
<keyword evidence="2" id="KW-0732">Signal</keyword>
<dbReference type="EMBL" id="LLZU01000038">
    <property type="protein sequence ID" value="KRV46937.1"/>
    <property type="molecule type" value="Genomic_DNA"/>
</dbReference>
<reference evidence="5 6" key="1">
    <citation type="submission" date="2015-10" db="EMBL/GenBank/DDBJ databases">
        <title>Draft genome sequence of pyrrolomycin-producing Streptomyces vitaminophilus.</title>
        <authorList>
            <person name="Graham D.E."/>
            <person name="Mahan K.M."/>
            <person name="Klingeman D.M."/>
            <person name="Hettich R.L."/>
            <person name="Parry R.J."/>
        </authorList>
    </citation>
    <scope>NUCLEOTIDE SEQUENCE [LARGE SCALE GENOMIC DNA]</scope>
    <source>
        <strain evidence="5 6">ATCC 31673</strain>
    </source>
</reference>
<dbReference type="Pfam" id="PF17389">
    <property type="entry name" value="Bac_rhamnosid6H"/>
    <property type="match status" value="1"/>
</dbReference>
<dbReference type="eggNOG" id="COG3408">
    <property type="taxonomic scope" value="Bacteria"/>
</dbReference>
<dbReference type="GO" id="GO:0005975">
    <property type="term" value="P:carbohydrate metabolic process"/>
    <property type="evidence" value="ECO:0007669"/>
    <property type="project" value="InterPro"/>
</dbReference>
<feature type="domain" description="Alpha-L-rhamnosidase C-terminal" evidence="4">
    <location>
        <begin position="757"/>
        <end position="827"/>
    </location>
</feature>
<dbReference type="SUPFAM" id="SSF48208">
    <property type="entry name" value="Six-hairpin glycosidases"/>
    <property type="match status" value="1"/>
</dbReference>
<dbReference type="InterPro" id="IPR012341">
    <property type="entry name" value="6hp_glycosidase-like_sf"/>
</dbReference>
<dbReference type="STRING" id="76728.AQ490_09195"/>
<feature type="domain" description="Alpha-L-rhamnosidase six-hairpin glycosidase" evidence="3">
    <location>
        <begin position="435"/>
        <end position="755"/>
    </location>
</feature>
<accession>A0A0T6LM14</accession>
<feature type="chain" id="PRO_5038747800" description="Alpha-L-rhamnosidase" evidence="2">
    <location>
        <begin position="38"/>
        <end position="868"/>
    </location>
</feature>
<dbReference type="Gene3D" id="2.60.120.260">
    <property type="entry name" value="Galactose-binding domain-like"/>
    <property type="match status" value="1"/>
</dbReference>
<dbReference type="InterPro" id="IPR035396">
    <property type="entry name" value="Bac_rhamnosid6H"/>
</dbReference>
<dbReference type="Gene3D" id="1.50.10.10">
    <property type="match status" value="1"/>
</dbReference>
<dbReference type="AlphaFoldDB" id="A0A0T6LM14"/>
<feature type="signal peptide" evidence="2">
    <location>
        <begin position="1"/>
        <end position="37"/>
    </location>
</feature>
<protein>
    <recommendedName>
        <fullName evidence="7">Alpha-L-rhamnosidase</fullName>
    </recommendedName>
</protein>
<evidence type="ECO:0000313" key="5">
    <source>
        <dbReference type="EMBL" id="KRV46937.1"/>
    </source>
</evidence>
<dbReference type="Gene3D" id="2.60.420.10">
    <property type="entry name" value="Maltose phosphorylase, domain 3"/>
    <property type="match status" value="1"/>
</dbReference>
<dbReference type="Pfam" id="PF17390">
    <property type="entry name" value="Bac_rhamnosid_C"/>
    <property type="match status" value="1"/>
</dbReference>
<dbReference type="OrthoDB" id="9815108at2"/>
<evidence type="ECO:0000256" key="1">
    <source>
        <dbReference type="SAM" id="MobiDB-lite"/>
    </source>
</evidence>
<dbReference type="RefSeq" id="WP_018381951.1">
    <property type="nucleotide sequence ID" value="NZ_LLZU01000038.1"/>
</dbReference>
<gene>
    <name evidence="5" type="ORF">AQ490_09195</name>
</gene>
<evidence type="ECO:0000313" key="6">
    <source>
        <dbReference type="Proteomes" id="UP000050867"/>
    </source>
</evidence>
<dbReference type="InterPro" id="IPR035398">
    <property type="entry name" value="Bac_rhamnosid_C"/>
</dbReference>
<evidence type="ECO:0008006" key="7">
    <source>
        <dbReference type="Google" id="ProtNLM"/>
    </source>
</evidence>
<evidence type="ECO:0000259" key="3">
    <source>
        <dbReference type="Pfam" id="PF17389"/>
    </source>
</evidence>